<dbReference type="Proteomes" id="UP000625711">
    <property type="component" value="Unassembled WGS sequence"/>
</dbReference>
<keyword evidence="2" id="KW-1185">Reference proteome</keyword>
<protein>
    <submittedName>
        <fullName evidence="1">Uncharacterized protein</fullName>
    </submittedName>
</protein>
<name>A0A834I7W3_RHYFE</name>
<reference evidence="1" key="1">
    <citation type="submission" date="2020-08" db="EMBL/GenBank/DDBJ databases">
        <title>Genome sequencing and assembly of the red palm weevil Rhynchophorus ferrugineus.</title>
        <authorList>
            <person name="Dias G.B."/>
            <person name="Bergman C.M."/>
            <person name="Manee M."/>
        </authorList>
    </citation>
    <scope>NUCLEOTIDE SEQUENCE</scope>
    <source>
        <strain evidence="1">AA-2017</strain>
        <tissue evidence="1">Whole larva</tissue>
    </source>
</reference>
<dbReference type="EMBL" id="JAACXV010012921">
    <property type="protein sequence ID" value="KAF7274311.1"/>
    <property type="molecule type" value="Genomic_DNA"/>
</dbReference>
<evidence type="ECO:0000313" key="1">
    <source>
        <dbReference type="EMBL" id="KAF7274311.1"/>
    </source>
</evidence>
<evidence type="ECO:0000313" key="2">
    <source>
        <dbReference type="Proteomes" id="UP000625711"/>
    </source>
</evidence>
<proteinExistence type="predicted"/>
<sequence>MAPPRSEWTCRVQLRANLFSLFSVKALLVVELDISKHKKVDWPTCKDRALRVVKRSTPPLVWPPWRTPFPPRSSSTVARRVYLHKTERSGIRAASDRLIKLVDTKGNVKILASVTCPVAFNFQSSPNYPYPRSLLLVHGIARNTHRRYSFLLIKLQLLFRSVIEALGGGEGGVGFEPVVAAKDFLAVSASWAVR</sequence>
<dbReference type="AlphaFoldDB" id="A0A834I7W3"/>
<organism evidence="1 2">
    <name type="scientific">Rhynchophorus ferrugineus</name>
    <name type="common">Red palm weevil</name>
    <name type="synonym">Curculio ferrugineus</name>
    <dbReference type="NCBI Taxonomy" id="354439"/>
    <lineage>
        <taxon>Eukaryota</taxon>
        <taxon>Metazoa</taxon>
        <taxon>Ecdysozoa</taxon>
        <taxon>Arthropoda</taxon>
        <taxon>Hexapoda</taxon>
        <taxon>Insecta</taxon>
        <taxon>Pterygota</taxon>
        <taxon>Neoptera</taxon>
        <taxon>Endopterygota</taxon>
        <taxon>Coleoptera</taxon>
        <taxon>Polyphaga</taxon>
        <taxon>Cucujiformia</taxon>
        <taxon>Curculionidae</taxon>
        <taxon>Dryophthorinae</taxon>
        <taxon>Rhynchophorus</taxon>
    </lineage>
</organism>
<accession>A0A834I7W3</accession>
<comment type="caution">
    <text evidence="1">The sequence shown here is derived from an EMBL/GenBank/DDBJ whole genome shotgun (WGS) entry which is preliminary data.</text>
</comment>
<gene>
    <name evidence="1" type="ORF">GWI33_013017</name>
</gene>